<dbReference type="AlphaFoldDB" id="A0A939RX66"/>
<evidence type="ECO:0000313" key="3">
    <source>
        <dbReference type="Proteomes" id="UP000664702"/>
    </source>
</evidence>
<dbReference type="GeneID" id="93216297"/>
<accession>A0A939RX66</accession>
<evidence type="ECO:0000313" key="2">
    <source>
        <dbReference type="EMBL" id="UEM14395.1"/>
    </source>
</evidence>
<sequence>MAQLRTGGSNIISGHHSLHLTAQFLTFNATAADAPPRRNGLRSRRDGFFARGGRLRSGIQRVRRCGAQGHQTALDIDPEREPRRDVVDAEVERFVALMDLVPFLRKREAATLASELE</sequence>
<organism evidence="1">
    <name type="scientific">Bradyrhizobium barranii subsp. barranii</name>
    <dbReference type="NCBI Taxonomy" id="2823807"/>
    <lineage>
        <taxon>Bacteria</taxon>
        <taxon>Pseudomonadati</taxon>
        <taxon>Pseudomonadota</taxon>
        <taxon>Alphaproteobacteria</taxon>
        <taxon>Hyphomicrobiales</taxon>
        <taxon>Nitrobacteraceae</taxon>
        <taxon>Bradyrhizobium</taxon>
        <taxon>Bradyrhizobium barranii</taxon>
    </lineage>
</organism>
<protein>
    <submittedName>
        <fullName evidence="1">Uncharacterized protein</fullName>
    </submittedName>
</protein>
<reference evidence="2 3" key="2">
    <citation type="journal article" date="2022" name="Int. J. Syst. Evol. Microbiol.">
        <title>Strains of Bradyrhizobium barranii sp. nov. associated with legumes native to Canada are symbionts of soybeans and belong to different subspecies (subsp. barranii subsp. nov. and subsp. apii subsp. nov.) and symbiovars (sv. glycinearum and sv. septentrionale).</title>
        <authorList>
            <person name="Bromfield E.S.P."/>
            <person name="Cloutier S."/>
            <person name="Wasai-Hara S."/>
            <person name="Minamisawa K."/>
        </authorList>
    </citation>
    <scope>NUCLEOTIDE SEQUENCE [LARGE SCALE GENOMIC DNA]</scope>
    <source>
        <strain evidence="2 3">144S4</strain>
    </source>
</reference>
<dbReference type="EMBL" id="JAGEMI010000001">
    <property type="protein sequence ID" value="MBO1861502.1"/>
    <property type="molecule type" value="Genomic_DNA"/>
</dbReference>
<evidence type="ECO:0000313" key="1">
    <source>
        <dbReference type="EMBL" id="MBO1861502.1"/>
    </source>
</evidence>
<dbReference type="EMBL" id="CP086136">
    <property type="protein sequence ID" value="UEM14395.1"/>
    <property type="molecule type" value="Genomic_DNA"/>
</dbReference>
<reference evidence="1" key="1">
    <citation type="submission" date="2021-03" db="EMBL/GenBank/DDBJ databases">
        <title>Whole Genome Sequence of Bradyrhizobium sp. Strain 144S4.</title>
        <authorList>
            <person name="Bromfield E.S.P."/>
            <person name="Cloutier S."/>
        </authorList>
    </citation>
    <scope>NUCLEOTIDE SEQUENCE [LARGE SCALE GENOMIC DNA]</scope>
    <source>
        <strain evidence="1">144S4</strain>
    </source>
</reference>
<dbReference type="KEGG" id="bban:J4G43_009135"/>
<dbReference type="RefSeq" id="WP_155252124.1">
    <property type="nucleotide sequence ID" value="NZ_CP086136.1"/>
</dbReference>
<gene>
    <name evidence="2" type="ORF">J4G43_009135</name>
    <name evidence="1" type="ORF">J4G43_11295</name>
</gene>
<dbReference type="Proteomes" id="UP000664702">
    <property type="component" value="Chromosome"/>
</dbReference>
<proteinExistence type="predicted"/>
<name>A0A939RX66_9BRAD</name>